<feature type="transmembrane region" description="Helical" evidence="2">
    <location>
        <begin position="513"/>
        <end position="532"/>
    </location>
</feature>
<dbReference type="AlphaFoldDB" id="M0NSL8"/>
<evidence type="ECO:0000259" key="3">
    <source>
        <dbReference type="Pfam" id="PF01609"/>
    </source>
</evidence>
<feature type="domain" description="Transposase IS4-like" evidence="3">
    <location>
        <begin position="247"/>
        <end position="523"/>
    </location>
</feature>
<name>M0NSL8_9EURY</name>
<dbReference type="EMBL" id="AOJG01000028">
    <property type="protein sequence ID" value="EMA59605.1"/>
    <property type="molecule type" value="Genomic_DNA"/>
</dbReference>
<dbReference type="PATRIC" id="fig|1227482.3.peg.1970"/>
<keyword evidence="2" id="KW-0472">Membrane</keyword>
<proteinExistence type="predicted"/>
<dbReference type="GO" id="GO:0004803">
    <property type="term" value="F:transposase activity"/>
    <property type="evidence" value="ECO:0007669"/>
    <property type="project" value="InterPro"/>
</dbReference>
<dbReference type="Pfam" id="PF01609">
    <property type="entry name" value="DDE_Tnp_1"/>
    <property type="match status" value="1"/>
</dbReference>
<keyword evidence="2" id="KW-1133">Transmembrane helix</keyword>
<reference evidence="4 5" key="1">
    <citation type="journal article" date="2014" name="PLoS Genet.">
        <title>Phylogenetically driven sequencing of extremely halophilic archaea reveals strategies for static and dynamic osmo-response.</title>
        <authorList>
            <person name="Becker E.A."/>
            <person name="Seitzer P.M."/>
            <person name="Tritt A."/>
            <person name="Larsen D."/>
            <person name="Krusor M."/>
            <person name="Yao A.I."/>
            <person name="Wu D."/>
            <person name="Madern D."/>
            <person name="Eisen J.A."/>
            <person name="Darling A.E."/>
            <person name="Facciotti M.T."/>
        </authorList>
    </citation>
    <scope>NUCLEOTIDE SEQUENCE [LARGE SCALE GENOMIC DNA]</scope>
    <source>
        <strain evidence="4 5">DSM 21995</strain>
    </source>
</reference>
<evidence type="ECO:0000256" key="2">
    <source>
        <dbReference type="SAM" id="Phobius"/>
    </source>
</evidence>
<feature type="compositionally biased region" description="Acidic residues" evidence="1">
    <location>
        <begin position="432"/>
        <end position="442"/>
    </location>
</feature>
<dbReference type="SUPFAM" id="SSF53098">
    <property type="entry name" value="Ribonuclease H-like"/>
    <property type="match status" value="1"/>
</dbReference>
<evidence type="ECO:0000313" key="5">
    <source>
        <dbReference type="Proteomes" id="UP000011650"/>
    </source>
</evidence>
<dbReference type="Proteomes" id="UP000011650">
    <property type="component" value="Unassembled WGS sequence"/>
</dbReference>
<dbReference type="STRING" id="1227482.C469_09786"/>
<sequence>MISDDISGFDSLQWYLEQNPEIASGFGFEDGKVPNRTTFSTQWWERYRSTFREHVRFAAARIAAKLKGHDFNLVEDIDEQIHEFLPTEPEEDTEIPDEHRIEQQTRDRVFKEYRELFNDVIDYGRGPNKRIDADKLTEQATFTSRRNESVTGGRDVYVSEHRVTDDDYMCSEALAKPLRNYSRKLAELNYARNNALVPGETSYDWSVNPEDRDFGEGESWHKRTEHGIDKQVEMLRERGMLDRPVDICIDGTAREYHNRNDTNVEEPDGVLHRYPKYETGYAYEDITLTAIYRGRAIVLASVSKVKDDEQYQCVRYLIDRARSLVNVNNVYADSEYGTQKICSYITHCGLDYVIKKRKTRGAVKEFLAEGAEGRADWTDYEIEGADHTMHKTTLLALEKITRSVTKKGEKRKQGETNDGSSQTTLPGMNAPNEEDDEDEDDGTEVEYAAFITSLDVEARGLHPSGTGPRRAETTAFGVGQLYRKRWSIETAFRDIKQNFLANPRSRCLGVRRFFFTLCLLLYNCWVLLNLIVADEMDHRDNEEIIWRKKIFIIDMYNEVFPDIEFG</sequence>
<dbReference type="InterPro" id="IPR012337">
    <property type="entry name" value="RNaseH-like_sf"/>
</dbReference>
<protein>
    <recommendedName>
        <fullName evidence="3">Transposase IS4-like domain-containing protein</fullName>
    </recommendedName>
</protein>
<keyword evidence="2" id="KW-0812">Transmembrane</keyword>
<dbReference type="GO" id="GO:0003677">
    <property type="term" value="F:DNA binding"/>
    <property type="evidence" value="ECO:0007669"/>
    <property type="project" value="InterPro"/>
</dbReference>
<dbReference type="InterPro" id="IPR002559">
    <property type="entry name" value="Transposase_11"/>
</dbReference>
<comment type="caution">
    <text evidence="4">The sequence shown here is derived from an EMBL/GenBank/DDBJ whole genome shotgun (WGS) entry which is preliminary data.</text>
</comment>
<organism evidence="4 5">
    <name type="scientific">Halorubrum lipolyticum DSM 21995</name>
    <dbReference type="NCBI Taxonomy" id="1227482"/>
    <lineage>
        <taxon>Archaea</taxon>
        <taxon>Methanobacteriati</taxon>
        <taxon>Methanobacteriota</taxon>
        <taxon>Stenosarchaea group</taxon>
        <taxon>Halobacteria</taxon>
        <taxon>Halobacteriales</taxon>
        <taxon>Haloferacaceae</taxon>
        <taxon>Halorubrum</taxon>
    </lineage>
</organism>
<evidence type="ECO:0000313" key="4">
    <source>
        <dbReference type="EMBL" id="EMA59605.1"/>
    </source>
</evidence>
<dbReference type="GO" id="GO:0006313">
    <property type="term" value="P:DNA transposition"/>
    <property type="evidence" value="ECO:0007669"/>
    <property type="project" value="InterPro"/>
</dbReference>
<keyword evidence="5" id="KW-1185">Reference proteome</keyword>
<feature type="compositionally biased region" description="Polar residues" evidence="1">
    <location>
        <begin position="416"/>
        <end position="426"/>
    </location>
</feature>
<feature type="region of interest" description="Disordered" evidence="1">
    <location>
        <begin position="404"/>
        <end position="442"/>
    </location>
</feature>
<gene>
    <name evidence="4" type="ORF">C469_09786</name>
</gene>
<evidence type="ECO:0000256" key="1">
    <source>
        <dbReference type="SAM" id="MobiDB-lite"/>
    </source>
</evidence>
<accession>M0NSL8</accession>